<dbReference type="Pfam" id="PF16117">
    <property type="entry name" value="DUF4833"/>
    <property type="match status" value="1"/>
</dbReference>
<evidence type="ECO:0000313" key="3">
    <source>
        <dbReference type="EMBL" id="VFT85049.1"/>
    </source>
</evidence>
<name>A0A485KJJ8_9STRA</name>
<keyword evidence="4" id="KW-1185">Reference proteome</keyword>
<feature type="domain" description="DUF4833" evidence="1">
    <location>
        <begin position="25"/>
        <end position="162"/>
    </location>
</feature>
<sequence>MADYAKVEHDPVPHIREHHEPNVLFAIHRNKNKNVVSYAANLVDGALNAADPLKVDWIMYENNPVGREDLNMIERNTAYGVKFTPIVGKAGAFNIILSSLPDKTIELHVVDGKAVATTDINGVAGCTLNRVFVTSTTSWGMPKVQHIEMFATDPSGAAVVEKKIP</sequence>
<gene>
    <name evidence="3" type="primary">Aste57867_8161</name>
    <name evidence="2" type="ORF">As57867_008131</name>
    <name evidence="3" type="ORF">ASTE57867_8161</name>
</gene>
<organism evidence="3 4">
    <name type="scientific">Aphanomyces stellatus</name>
    <dbReference type="NCBI Taxonomy" id="120398"/>
    <lineage>
        <taxon>Eukaryota</taxon>
        <taxon>Sar</taxon>
        <taxon>Stramenopiles</taxon>
        <taxon>Oomycota</taxon>
        <taxon>Saprolegniomycetes</taxon>
        <taxon>Saprolegniales</taxon>
        <taxon>Verrucalvaceae</taxon>
        <taxon>Aphanomyces</taxon>
    </lineage>
</organism>
<evidence type="ECO:0000259" key="1">
    <source>
        <dbReference type="Pfam" id="PF16117"/>
    </source>
</evidence>
<evidence type="ECO:0000313" key="4">
    <source>
        <dbReference type="Proteomes" id="UP000332933"/>
    </source>
</evidence>
<dbReference type="Proteomes" id="UP000332933">
    <property type="component" value="Unassembled WGS sequence"/>
</dbReference>
<dbReference type="EMBL" id="VJMH01005093">
    <property type="protein sequence ID" value="KAF0701311.1"/>
    <property type="molecule type" value="Genomic_DNA"/>
</dbReference>
<reference evidence="2" key="2">
    <citation type="submission" date="2019-06" db="EMBL/GenBank/DDBJ databases">
        <title>Genomics analysis of Aphanomyces spp. identifies a new class of oomycete effector associated with host adaptation.</title>
        <authorList>
            <person name="Gaulin E."/>
        </authorList>
    </citation>
    <scope>NUCLEOTIDE SEQUENCE</scope>
    <source>
        <strain evidence="2">CBS 578.67</strain>
    </source>
</reference>
<accession>A0A485KJJ8</accession>
<dbReference type="InterPro" id="IPR032269">
    <property type="entry name" value="DUF4833"/>
</dbReference>
<reference evidence="3 4" key="1">
    <citation type="submission" date="2019-03" db="EMBL/GenBank/DDBJ databases">
        <authorList>
            <person name="Gaulin E."/>
            <person name="Dumas B."/>
        </authorList>
    </citation>
    <scope>NUCLEOTIDE SEQUENCE [LARGE SCALE GENOMIC DNA]</scope>
    <source>
        <strain evidence="3">CBS 568.67</strain>
    </source>
</reference>
<dbReference type="OrthoDB" id="77762at2759"/>
<dbReference type="AlphaFoldDB" id="A0A485KJJ8"/>
<dbReference type="EMBL" id="CAADRA010005114">
    <property type="protein sequence ID" value="VFT85049.1"/>
    <property type="molecule type" value="Genomic_DNA"/>
</dbReference>
<evidence type="ECO:0000313" key="2">
    <source>
        <dbReference type="EMBL" id="KAF0701311.1"/>
    </source>
</evidence>
<protein>
    <submittedName>
        <fullName evidence="3">Aste57867_8161 protein</fullName>
    </submittedName>
</protein>
<proteinExistence type="predicted"/>